<accession>A0A2P2NCZ1</accession>
<dbReference type="EMBL" id="GGEC01059843">
    <property type="protein sequence ID" value="MBX40327.1"/>
    <property type="molecule type" value="Transcribed_RNA"/>
</dbReference>
<sequence>MPFETTPPSFLASLSISSLCLVTETPILWRNSWLKKAISSAWSSL</sequence>
<dbReference type="AlphaFoldDB" id="A0A2P2NCZ1"/>
<reference evidence="1" key="1">
    <citation type="submission" date="2018-02" db="EMBL/GenBank/DDBJ databases">
        <title>Rhizophora mucronata_Transcriptome.</title>
        <authorList>
            <person name="Meera S.P."/>
            <person name="Sreeshan A."/>
            <person name="Augustine A."/>
        </authorList>
    </citation>
    <scope>NUCLEOTIDE SEQUENCE</scope>
    <source>
        <tissue evidence="1">Leaf</tissue>
    </source>
</reference>
<name>A0A2P2NCZ1_RHIMU</name>
<proteinExistence type="predicted"/>
<protein>
    <submittedName>
        <fullName evidence="1">Uncharacterized protein</fullName>
    </submittedName>
</protein>
<evidence type="ECO:0000313" key="1">
    <source>
        <dbReference type="EMBL" id="MBX40327.1"/>
    </source>
</evidence>
<organism evidence="1">
    <name type="scientific">Rhizophora mucronata</name>
    <name type="common">Asiatic mangrove</name>
    <dbReference type="NCBI Taxonomy" id="61149"/>
    <lineage>
        <taxon>Eukaryota</taxon>
        <taxon>Viridiplantae</taxon>
        <taxon>Streptophyta</taxon>
        <taxon>Embryophyta</taxon>
        <taxon>Tracheophyta</taxon>
        <taxon>Spermatophyta</taxon>
        <taxon>Magnoliopsida</taxon>
        <taxon>eudicotyledons</taxon>
        <taxon>Gunneridae</taxon>
        <taxon>Pentapetalae</taxon>
        <taxon>rosids</taxon>
        <taxon>fabids</taxon>
        <taxon>Malpighiales</taxon>
        <taxon>Rhizophoraceae</taxon>
        <taxon>Rhizophora</taxon>
    </lineage>
</organism>